<evidence type="ECO:0000313" key="13">
    <source>
        <dbReference type="Proteomes" id="UP000324629"/>
    </source>
</evidence>
<dbReference type="PANTHER" id="PTHR45716">
    <property type="entry name" value="BITESIZE, ISOFORM I"/>
    <property type="match status" value="1"/>
</dbReference>
<dbReference type="PROSITE" id="PS50916">
    <property type="entry name" value="RABBD"/>
    <property type="match status" value="1"/>
</dbReference>
<keyword evidence="4 7" id="KW-0863">Zinc-finger</keyword>
<feature type="domain" description="C2" evidence="9">
    <location>
        <begin position="595"/>
        <end position="729"/>
    </location>
</feature>
<dbReference type="GO" id="GO:0005886">
    <property type="term" value="C:plasma membrane"/>
    <property type="evidence" value="ECO:0007669"/>
    <property type="project" value="TreeGrafter"/>
</dbReference>
<sequence length="738" mass="82800">MSTSVINESRFNSRGRNQSGGSRTSSPGRGPRSEGGYSAALSHKSTDSKKNRSSTYPKKGSTLGNIDLSEEDQAHLNDVLERFDRFRQMEERRIRELQSELVEKQKVRIRNAEASGDGHCYNCGRLFMAVFNTPTECHICRHEFCRMCLEKMPKSKDLICKFCRFESVTRGQTGVWFMEELKKARAAGRVRGVSGPEALRSSLMRIKRESRANSLMQQIGQLPAESSQGFPDGSDSDYTQPSTQKWVESHHSPQTAGSDTGQNRPQDRSPSIGARSSSTKPGSLISDSYSPSASESHRSRVPSGPNMSNSLSDLRDPNGVLSRHQARLTSEAGSKSTLSLASDASAESNEDIDGVRETEERLIEKRTLQTLNNALPASELAQTRRRSRTLTEQEFKDLFCRPLDELVARGQPKPMTGSMRSLRHINSSRFAPLLHSRGSMLSIYSERESSYTHGIKITGDLRLDIQYDHQSSTLRIAVKQARDLAIADKKNQSCNPYVKSYLLPDKTKASKRKTSHKKHTRNPVYEEEIKYRISYSDLSERSLQIAVWHKPGVGTNLFLGEVIIPFADFQFDTGAQWYPLSERRQGAVPSSLQIYRGELLLALKLVPGGTLGNQSELHVWIKSAKGLTTSSSGASKSASVDPYAKIYLLPERDKNSKRKTKTLKKTNNPDWNTNFVYKNINRNRLAEIGIEVSVWDHDRFSTNDFLGGCRLNNGSSPIRQQCCFKKERHHANRKLKGV</sequence>
<dbReference type="InterPro" id="IPR041282">
    <property type="entry name" value="FYVE_2"/>
</dbReference>
<reference evidence="12 13" key="1">
    <citation type="journal article" date="2019" name="Gigascience">
        <title>Whole-genome sequence of the oriental lung fluke Paragonimus westermani.</title>
        <authorList>
            <person name="Oey H."/>
            <person name="Zakrzewski M."/>
            <person name="Narain K."/>
            <person name="Devi K.R."/>
            <person name="Agatsuma T."/>
            <person name="Nawaratna S."/>
            <person name="Gobert G.N."/>
            <person name="Jones M.K."/>
            <person name="Ragan M.A."/>
            <person name="McManus D.P."/>
            <person name="Krause L."/>
        </authorList>
    </citation>
    <scope>NUCLEOTIDE SEQUENCE [LARGE SCALE GENOMIC DNA]</scope>
    <source>
        <strain evidence="12 13">IND2009</strain>
    </source>
</reference>
<dbReference type="GO" id="GO:0006887">
    <property type="term" value="P:exocytosis"/>
    <property type="evidence" value="ECO:0007669"/>
    <property type="project" value="TreeGrafter"/>
</dbReference>
<dbReference type="PROSITE" id="PS00518">
    <property type="entry name" value="ZF_RING_1"/>
    <property type="match status" value="1"/>
</dbReference>
<dbReference type="InterPro" id="IPR035892">
    <property type="entry name" value="C2_domain_sf"/>
</dbReference>
<dbReference type="PROSITE" id="PS50089">
    <property type="entry name" value="ZF_RING_2"/>
    <property type="match status" value="1"/>
</dbReference>
<dbReference type="EMBL" id="QNGE01000721">
    <property type="protein sequence ID" value="KAA3679492.1"/>
    <property type="molecule type" value="Genomic_DNA"/>
</dbReference>
<dbReference type="PROSITE" id="PS50004">
    <property type="entry name" value="C2"/>
    <property type="match status" value="2"/>
</dbReference>
<keyword evidence="3" id="KW-0677">Repeat</keyword>
<organism evidence="12 13">
    <name type="scientific">Paragonimus westermani</name>
    <dbReference type="NCBI Taxonomy" id="34504"/>
    <lineage>
        <taxon>Eukaryota</taxon>
        <taxon>Metazoa</taxon>
        <taxon>Spiralia</taxon>
        <taxon>Lophotrochozoa</taxon>
        <taxon>Platyhelminthes</taxon>
        <taxon>Trematoda</taxon>
        <taxon>Digenea</taxon>
        <taxon>Plagiorchiida</taxon>
        <taxon>Troglotremata</taxon>
        <taxon>Troglotrematidae</taxon>
        <taxon>Paragonimus</taxon>
    </lineage>
</organism>
<feature type="compositionally biased region" description="Polar residues" evidence="8">
    <location>
        <begin position="1"/>
        <end position="17"/>
    </location>
</feature>
<dbReference type="InterPro" id="IPR017907">
    <property type="entry name" value="Znf_RING_CS"/>
</dbReference>
<comment type="subcellular location">
    <subcellularLocation>
        <location evidence="1">Membrane</location>
    </subcellularLocation>
</comment>
<feature type="region of interest" description="Disordered" evidence="8">
    <location>
        <begin position="1"/>
        <end position="68"/>
    </location>
</feature>
<feature type="compositionally biased region" description="Low complexity" evidence="8">
    <location>
        <begin position="19"/>
        <end position="38"/>
    </location>
</feature>
<name>A0A5J4NW15_9TREM</name>
<evidence type="ECO:0000256" key="5">
    <source>
        <dbReference type="ARBA" id="ARBA00022833"/>
    </source>
</evidence>
<evidence type="ECO:0000256" key="1">
    <source>
        <dbReference type="ARBA" id="ARBA00004370"/>
    </source>
</evidence>
<evidence type="ECO:0000259" key="11">
    <source>
        <dbReference type="PROSITE" id="PS50916"/>
    </source>
</evidence>
<keyword evidence="2" id="KW-0479">Metal-binding</keyword>
<dbReference type="InterPro" id="IPR013083">
    <property type="entry name" value="Znf_RING/FYVE/PHD"/>
</dbReference>
<dbReference type="SUPFAM" id="SSF57903">
    <property type="entry name" value="FYVE/PHD zinc finger"/>
    <property type="match status" value="1"/>
</dbReference>
<dbReference type="PRINTS" id="PR00360">
    <property type="entry name" value="C2DOMAIN"/>
</dbReference>
<dbReference type="CDD" id="cd00065">
    <property type="entry name" value="FYVE_like_SF"/>
    <property type="match status" value="1"/>
</dbReference>
<keyword evidence="6" id="KW-0472">Membrane</keyword>
<evidence type="ECO:0000256" key="3">
    <source>
        <dbReference type="ARBA" id="ARBA00022737"/>
    </source>
</evidence>
<evidence type="ECO:0000256" key="6">
    <source>
        <dbReference type="ARBA" id="ARBA00023136"/>
    </source>
</evidence>
<keyword evidence="13" id="KW-1185">Reference proteome</keyword>
<feature type="domain" description="RabBD" evidence="11">
    <location>
        <begin position="62"/>
        <end position="180"/>
    </location>
</feature>
<comment type="caution">
    <text evidence="12">The sequence shown here is derived from an EMBL/GenBank/DDBJ whole genome shotgun (WGS) entry which is preliminary data.</text>
</comment>
<keyword evidence="5" id="KW-0862">Zinc</keyword>
<dbReference type="GO" id="GO:0070382">
    <property type="term" value="C:exocytic vesicle"/>
    <property type="evidence" value="ECO:0007669"/>
    <property type="project" value="TreeGrafter"/>
</dbReference>
<dbReference type="GO" id="GO:0008270">
    <property type="term" value="F:zinc ion binding"/>
    <property type="evidence" value="ECO:0007669"/>
    <property type="project" value="UniProtKB-KW"/>
</dbReference>
<proteinExistence type="predicted"/>
<evidence type="ECO:0000259" key="9">
    <source>
        <dbReference type="PROSITE" id="PS50004"/>
    </source>
</evidence>
<feature type="compositionally biased region" description="Polar residues" evidence="8">
    <location>
        <begin position="236"/>
        <end position="264"/>
    </location>
</feature>
<dbReference type="InterPro" id="IPR010911">
    <property type="entry name" value="Rab_BD"/>
</dbReference>
<dbReference type="PANTHER" id="PTHR45716:SF2">
    <property type="entry name" value="BITESIZE, ISOFORM I"/>
    <property type="match status" value="1"/>
</dbReference>
<feature type="domain" description="RING-type" evidence="10">
    <location>
        <begin position="120"/>
        <end position="164"/>
    </location>
</feature>
<dbReference type="SMART" id="SM00239">
    <property type="entry name" value="C2"/>
    <property type="match status" value="2"/>
</dbReference>
<evidence type="ECO:0000256" key="4">
    <source>
        <dbReference type="ARBA" id="ARBA00022771"/>
    </source>
</evidence>
<evidence type="ECO:0000256" key="2">
    <source>
        <dbReference type="ARBA" id="ARBA00022723"/>
    </source>
</evidence>
<feature type="compositionally biased region" description="Polar residues" evidence="8">
    <location>
        <begin position="327"/>
        <end position="347"/>
    </location>
</feature>
<feature type="compositionally biased region" description="Polar residues" evidence="8">
    <location>
        <begin position="274"/>
        <end position="294"/>
    </location>
</feature>
<feature type="region of interest" description="Disordered" evidence="8">
    <location>
        <begin position="224"/>
        <end position="355"/>
    </location>
</feature>
<dbReference type="InterPro" id="IPR011011">
    <property type="entry name" value="Znf_FYVE_PHD"/>
</dbReference>
<evidence type="ECO:0000259" key="10">
    <source>
        <dbReference type="PROSITE" id="PS50089"/>
    </source>
</evidence>
<dbReference type="CDD" id="cd08521">
    <property type="entry name" value="C2A_SLP"/>
    <property type="match status" value="1"/>
</dbReference>
<evidence type="ECO:0000256" key="8">
    <source>
        <dbReference type="SAM" id="MobiDB-lite"/>
    </source>
</evidence>
<evidence type="ECO:0000313" key="12">
    <source>
        <dbReference type="EMBL" id="KAA3679492.1"/>
    </source>
</evidence>
<dbReference type="SUPFAM" id="SSF49562">
    <property type="entry name" value="C2 domain (Calcium/lipid-binding domain, CaLB)"/>
    <property type="match status" value="2"/>
</dbReference>
<dbReference type="FunFam" id="2.60.40.150:FF:000006">
    <property type="entry name" value="Synaptotagmin-like 5, isoform CRA_a"/>
    <property type="match status" value="1"/>
</dbReference>
<dbReference type="Gene3D" id="3.30.40.10">
    <property type="entry name" value="Zinc/RING finger domain, C3HC4 (zinc finger)"/>
    <property type="match status" value="1"/>
</dbReference>
<gene>
    <name evidence="12" type="ORF">DEA37_0007929</name>
</gene>
<protein>
    <submittedName>
        <fullName evidence="12">Synaptotagmin-like protein</fullName>
    </submittedName>
</protein>
<dbReference type="GO" id="GO:0006886">
    <property type="term" value="P:intracellular protein transport"/>
    <property type="evidence" value="ECO:0007669"/>
    <property type="project" value="InterPro"/>
</dbReference>
<dbReference type="InterPro" id="IPR000008">
    <property type="entry name" value="C2_dom"/>
</dbReference>
<dbReference type="InterPro" id="IPR001841">
    <property type="entry name" value="Znf_RING"/>
</dbReference>
<dbReference type="Pfam" id="PF02318">
    <property type="entry name" value="FYVE_2"/>
    <property type="match status" value="1"/>
</dbReference>
<accession>A0A5J4NW15</accession>
<dbReference type="Proteomes" id="UP000324629">
    <property type="component" value="Unassembled WGS sequence"/>
</dbReference>
<feature type="domain" description="C2" evidence="9">
    <location>
        <begin position="457"/>
        <end position="578"/>
    </location>
</feature>
<evidence type="ECO:0000256" key="7">
    <source>
        <dbReference type="PROSITE-ProRule" id="PRU00175"/>
    </source>
</evidence>
<dbReference type="GO" id="GO:0042043">
    <property type="term" value="F:neurexin family protein binding"/>
    <property type="evidence" value="ECO:0007669"/>
    <property type="project" value="TreeGrafter"/>
</dbReference>
<dbReference type="Pfam" id="PF00168">
    <property type="entry name" value="C2"/>
    <property type="match status" value="2"/>
</dbReference>
<dbReference type="Gene3D" id="2.60.40.150">
    <property type="entry name" value="C2 domain"/>
    <property type="match status" value="2"/>
</dbReference>
<dbReference type="AlphaFoldDB" id="A0A5J4NW15"/>
<dbReference type="GO" id="GO:0031267">
    <property type="term" value="F:small GTPase binding"/>
    <property type="evidence" value="ECO:0007669"/>
    <property type="project" value="InterPro"/>
</dbReference>